<feature type="region of interest" description="Disordered" evidence="5">
    <location>
        <begin position="655"/>
        <end position="696"/>
    </location>
</feature>
<evidence type="ECO:0000313" key="8">
    <source>
        <dbReference type="Proteomes" id="UP000078343"/>
    </source>
</evidence>
<evidence type="ECO:0000256" key="3">
    <source>
        <dbReference type="ARBA" id="ARBA00022989"/>
    </source>
</evidence>
<evidence type="ECO:0000313" key="7">
    <source>
        <dbReference type="EMBL" id="OAP61154.1"/>
    </source>
</evidence>
<dbReference type="Gene3D" id="1.20.58.340">
    <property type="entry name" value="Magnesium transport protein CorA, transmembrane region"/>
    <property type="match status" value="1"/>
</dbReference>
<gene>
    <name evidence="7" type="ORF">AYL99_03355</name>
</gene>
<dbReference type="PANTHER" id="PTHR46494">
    <property type="entry name" value="CORA FAMILY METAL ION TRANSPORTER (EUROFUNG)"/>
    <property type="match status" value="1"/>
</dbReference>
<dbReference type="OrthoDB" id="5430750at2759"/>
<dbReference type="GO" id="GO:0005886">
    <property type="term" value="C:plasma membrane"/>
    <property type="evidence" value="ECO:0007669"/>
    <property type="project" value="UniProtKB-SubCell"/>
</dbReference>
<keyword evidence="4 6" id="KW-0472">Membrane</keyword>
<name>A0A178ZMW0_9EURO</name>
<dbReference type="EMBL" id="LVYI01000003">
    <property type="protein sequence ID" value="OAP61154.1"/>
    <property type="molecule type" value="Genomic_DNA"/>
</dbReference>
<dbReference type="InterPro" id="IPR002523">
    <property type="entry name" value="MgTranspt_CorA/ZnTranspt_ZntB"/>
</dbReference>
<feature type="region of interest" description="Disordered" evidence="5">
    <location>
        <begin position="21"/>
        <end position="46"/>
    </location>
</feature>
<evidence type="ECO:0000256" key="2">
    <source>
        <dbReference type="ARBA" id="ARBA00022692"/>
    </source>
</evidence>
<keyword evidence="3 6" id="KW-1133">Transmembrane helix</keyword>
<sequence>MGDSSKLQAYKVGYHASEYKNASLPYEKSPTGGPDPGRQANEAGKGRQVDAVYTALPNPDLPIYKRFIGPTRQIVNDYDILPKLERGLDQISDEQSVAATDWDHPEAGGVECHHIMDRWGVDGTGSSYQFYFNSAEHKNAAGNPKANGTVEWVHVGLRSPTPSLIKSAVDTYALPRLEDGIDRLVDGLLRRMFSSEEKTFAAGYYLQPGVIRYDGEVPLQDVPDRPCTFVNFPYLCLEDPTRLEALSEQPDPEKRKFPVRSLLQSRYRLQLTYRKDGKQSVSTLSNEQVNACIQPTVAHLRSSISAAKCTKIVHIHQLWCLSLSGDTVVTCAPIEGETLHGQVISVNKINQNEPTVNIVLDYKGRLKRYRYQRSQCDSWFRLLNKHRQILLSKGLFGDEGVPKEQFNLFFQDETTKETEVTDLNWLEVLEKSTSSNLEITIRPKTPGIGLAGATALSQTSQNHQISKPNQQVVADPLFPAVNKETNKSSEIRHLNQFERKAINTDQEETSQVCLKSGADIALDSPSNPSPEEFANSLDSDKRPIIPFFQWRLRKTTKPGAESTRVGRSRIVLNRISSNLFERYRELFYDGDVAANELDSSILTRMSKMGGWTLEQFVKQTKDDALPSAPITSLIEETSAILNLFVPNVIDRNTQQNPLCPLPQDRAFNPIDTQSSPPGKSNLRESSSNPGGGPATENLVAAKVQDSSRKPVTATTGVNTKTEHKTVHPGIENHTTLKLFREAFGEVIMILKMAPIPEEVLQEIIERLRVIHKDAFSLHQGVRSLSGMQEHDNDPEFGGPAILQRAITEAFIRLVYMYFGLRQCLWTRNKDEIGLKPKLYKWALNHGKICAEKLLEAKNDLIAEAGELEKEPPYGPMVTPEAVIVMLLDRLSQNVHGVGTFDLGDIYGRVIEKLAADVEFNPTRSLLFEINKTSEELDIVRDVFKQQERVLLLYRTSLDPATFTKGKAGIERETKFPCEDRSISAVLKTVRENISDFDELRNRISQLRTQNVQLVETQQDENNKAILVFTVVTILFLPMSFVTGYFGMNLQDIADTKSGTGHFWAVAVPLTSAIAIPCLVLAFWGPIVRFWHRLLQKKSGQEVTWG</sequence>
<comment type="caution">
    <text evidence="7">The sequence shown here is derived from an EMBL/GenBank/DDBJ whole genome shotgun (WGS) entry which is preliminary data.</text>
</comment>
<dbReference type="GO" id="GO:0015087">
    <property type="term" value="F:cobalt ion transmembrane transporter activity"/>
    <property type="evidence" value="ECO:0007669"/>
    <property type="project" value="TreeGrafter"/>
</dbReference>
<dbReference type="InterPro" id="IPR045863">
    <property type="entry name" value="CorA_TM1_TM2"/>
</dbReference>
<dbReference type="GO" id="GO:0050897">
    <property type="term" value="F:cobalt ion binding"/>
    <property type="evidence" value="ECO:0007669"/>
    <property type="project" value="TreeGrafter"/>
</dbReference>
<feature type="transmembrane region" description="Helical" evidence="6">
    <location>
        <begin position="1061"/>
        <end position="1083"/>
    </location>
</feature>
<comment type="subcellular location">
    <subcellularLocation>
        <location evidence="1">Cell membrane</location>
        <topology evidence="1">Multi-pass membrane protein</topology>
    </subcellularLocation>
</comment>
<feature type="compositionally biased region" description="Polar residues" evidence="5">
    <location>
        <begin position="670"/>
        <end position="688"/>
    </location>
</feature>
<evidence type="ECO:0000256" key="1">
    <source>
        <dbReference type="ARBA" id="ARBA00004651"/>
    </source>
</evidence>
<dbReference type="PANTHER" id="PTHR46494:SF1">
    <property type="entry name" value="CORA FAMILY METAL ION TRANSPORTER (EUROFUNG)"/>
    <property type="match status" value="1"/>
</dbReference>
<dbReference type="Proteomes" id="UP000078343">
    <property type="component" value="Unassembled WGS sequence"/>
</dbReference>
<dbReference type="SUPFAM" id="SSF144083">
    <property type="entry name" value="Magnesium transport protein CorA, transmembrane region"/>
    <property type="match status" value="1"/>
</dbReference>
<protein>
    <submittedName>
        <fullName evidence="7">Uncharacterized protein</fullName>
    </submittedName>
</protein>
<dbReference type="GO" id="GO:0015095">
    <property type="term" value="F:magnesium ion transmembrane transporter activity"/>
    <property type="evidence" value="ECO:0007669"/>
    <property type="project" value="TreeGrafter"/>
</dbReference>
<feature type="transmembrane region" description="Helical" evidence="6">
    <location>
        <begin position="1025"/>
        <end position="1049"/>
    </location>
</feature>
<dbReference type="STRING" id="1367422.A0A178ZMW0"/>
<dbReference type="Pfam" id="PF01544">
    <property type="entry name" value="CorA"/>
    <property type="match status" value="1"/>
</dbReference>
<dbReference type="AlphaFoldDB" id="A0A178ZMW0"/>
<keyword evidence="8" id="KW-1185">Reference proteome</keyword>
<organism evidence="7 8">
    <name type="scientific">Fonsecaea erecta</name>
    <dbReference type="NCBI Taxonomy" id="1367422"/>
    <lineage>
        <taxon>Eukaryota</taxon>
        <taxon>Fungi</taxon>
        <taxon>Dikarya</taxon>
        <taxon>Ascomycota</taxon>
        <taxon>Pezizomycotina</taxon>
        <taxon>Eurotiomycetes</taxon>
        <taxon>Chaetothyriomycetidae</taxon>
        <taxon>Chaetothyriales</taxon>
        <taxon>Herpotrichiellaceae</taxon>
        <taxon>Fonsecaea</taxon>
    </lineage>
</organism>
<evidence type="ECO:0000256" key="4">
    <source>
        <dbReference type="ARBA" id="ARBA00023136"/>
    </source>
</evidence>
<evidence type="ECO:0000256" key="6">
    <source>
        <dbReference type="SAM" id="Phobius"/>
    </source>
</evidence>
<dbReference type="RefSeq" id="XP_018694521.1">
    <property type="nucleotide sequence ID" value="XM_018834871.1"/>
</dbReference>
<dbReference type="GO" id="GO:0000287">
    <property type="term" value="F:magnesium ion binding"/>
    <property type="evidence" value="ECO:0007669"/>
    <property type="project" value="TreeGrafter"/>
</dbReference>
<accession>A0A178ZMW0</accession>
<keyword evidence="2 6" id="KW-0812">Transmembrane</keyword>
<proteinExistence type="predicted"/>
<reference evidence="7 8" key="1">
    <citation type="submission" date="2016-04" db="EMBL/GenBank/DDBJ databases">
        <title>Draft genome of Fonsecaea erecta CBS 125763.</title>
        <authorList>
            <person name="Weiss V.A."/>
            <person name="Vicente V.A."/>
            <person name="Raittz R.T."/>
            <person name="Moreno L.F."/>
            <person name="De Souza E.M."/>
            <person name="Pedrosa F.O."/>
            <person name="Steffens M.B."/>
            <person name="Faoro H."/>
            <person name="Tadra-Sfeir M.Z."/>
            <person name="Najafzadeh M.J."/>
            <person name="Felipe M.S."/>
            <person name="Teixeira M."/>
            <person name="Sun J."/>
            <person name="Xi L."/>
            <person name="Gomes R."/>
            <person name="De Azevedo C.M."/>
            <person name="Salgado C.G."/>
            <person name="Da Silva M.B."/>
            <person name="Nascimento M.F."/>
            <person name="Queiroz-Telles F."/>
            <person name="Attili D.S."/>
            <person name="Gorbushina A."/>
        </authorList>
    </citation>
    <scope>NUCLEOTIDE SEQUENCE [LARGE SCALE GENOMIC DNA]</scope>
    <source>
        <strain evidence="7 8">CBS 125763</strain>
    </source>
</reference>
<evidence type="ECO:0000256" key="5">
    <source>
        <dbReference type="SAM" id="MobiDB-lite"/>
    </source>
</evidence>
<dbReference type="GeneID" id="30007525"/>